<accession>A0A7W8HAI7</accession>
<dbReference type="InterPro" id="IPR036388">
    <property type="entry name" value="WH-like_DNA-bd_sf"/>
</dbReference>
<dbReference type="InterPro" id="IPR011991">
    <property type="entry name" value="ArsR-like_HTH"/>
</dbReference>
<reference evidence="5 6" key="1">
    <citation type="submission" date="2020-08" db="EMBL/GenBank/DDBJ databases">
        <title>Genomic Encyclopedia of Type Strains, Phase IV (KMG-IV): sequencing the most valuable type-strain genomes for metagenomic binning, comparative biology and taxonomic classification.</title>
        <authorList>
            <person name="Goeker M."/>
        </authorList>
    </citation>
    <scope>NUCLEOTIDE SEQUENCE [LARGE SCALE GENOMIC DNA]</scope>
    <source>
        <strain evidence="5 6">DSM 106146</strain>
    </source>
</reference>
<protein>
    <submittedName>
        <fullName evidence="5">DNA-binding transcriptional ArsR family regulator</fullName>
    </submittedName>
</protein>
<name>A0A7W8HAI7_9FIRM</name>
<dbReference type="PANTHER" id="PTHR43132:SF2">
    <property type="entry name" value="ARSENICAL RESISTANCE OPERON REPRESSOR ARSR-RELATED"/>
    <property type="match status" value="1"/>
</dbReference>
<keyword evidence="6" id="KW-1185">Reference proteome</keyword>
<dbReference type="SUPFAM" id="SSF46785">
    <property type="entry name" value="Winged helix' DNA-binding domain"/>
    <property type="match status" value="1"/>
</dbReference>
<dbReference type="PRINTS" id="PR00778">
    <property type="entry name" value="HTHARSR"/>
</dbReference>
<dbReference type="GO" id="GO:0003677">
    <property type="term" value="F:DNA binding"/>
    <property type="evidence" value="ECO:0007669"/>
    <property type="project" value="UniProtKB-KW"/>
</dbReference>
<keyword evidence="2 5" id="KW-0238">DNA-binding</keyword>
<gene>
    <name evidence="5" type="ORF">HNP82_001891</name>
</gene>
<dbReference type="PROSITE" id="PS50987">
    <property type="entry name" value="HTH_ARSR_2"/>
    <property type="match status" value="1"/>
</dbReference>
<evidence type="ECO:0000259" key="4">
    <source>
        <dbReference type="PROSITE" id="PS50987"/>
    </source>
</evidence>
<evidence type="ECO:0000256" key="3">
    <source>
        <dbReference type="ARBA" id="ARBA00023163"/>
    </source>
</evidence>
<dbReference type="SMART" id="SM00418">
    <property type="entry name" value="HTH_ARSR"/>
    <property type="match status" value="1"/>
</dbReference>
<dbReference type="AlphaFoldDB" id="A0A7W8HAI7"/>
<dbReference type="Gene3D" id="1.10.10.10">
    <property type="entry name" value="Winged helix-like DNA-binding domain superfamily/Winged helix DNA-binding domain"/>
    <property type="match status" value="1"/>
</dbReference>
<organism evidence="5 6">
    <name type="scientific">Catenibacillus scindens</name>
    <dbReference type="NCBI Taxonomy" id="673271"/>
    <lineage>
        <taxon>Bacteria</taxon>
        <taxon>Bacillati</taxon>
        <taxon>Bacillota</taxon>
        <taxon>Clostridia</taxon>
        <taxon>Lachnospirales</taxon>
        <taxon>Lachnospiraceae</taxon>
        <taxon>Catenibacillus</taxon>
    </lineage>
</organism>
<feature type="domain" description="HTH arsR-type" evidence="4">
    <location>
        <begin position="22"/>
        <end position="116"/>
    </location>
</feature>
<dbReference type="GO" id="GO:0003700">
    <property type="term" value="F:DNA-binding transcription factor activity"/>
    <property type="evidence" value="ECO:0007669"/>
    <property type="project" value="InterPro"/>
</dbReference>
<proteinExistence type="predicted"/>
<dbReference type="EMBL" id="JACHFW010000006">
    <property type="protein sequence ID" value="MBB5264763.1"/>
    <property type="molecule type" value="Genomic_DNA"/>
</dbReference>
<dbReference type="RefSeq" id="WP_183773676.1">
    <property type="nucleotide sequence ID" value="NZ_CAWVEG010000152.1"/>
</dbReference>
<evidence type="ECO:0000313" key="6">
    <source>
        <dbReference type="Proteomes" id="UP000543642"/>
    </source>
</evidence>
<comment type="caution">
    <text evidence="5">The sequence shown here is derived from an EMBL/GenBank/DDBJ whole genome shotgun (WGS) entry which is preliminary data.</text>
</comment>
<evidence type="ECO:0000256" key="2">
    <source>
        <dbReference type="ARBA" id="ARBA00023125"/>
    </source>
</evidence>
<dbReference type="InterPro" id="IPR036390">
    <property type="entry name" value="WH_DNA-bd_sf"/>
</dbReference>
<dbReference type="CDD" id="cd00090">
    <property type="entry name" value="HTH_ARSR"/>
    <property type="match status" value="1"/>
</dbReference>
<dbReference type="InterPro" id="IPR001845">
    <property type="entry name" value="HTH_ArsR_DNA-bd_dom"/>
</dbReference>
<evidence type="ECO:0000256" key="1">
    <source>
        <dbReference type="ARBA" id="ARBA00023015"/>
    </source>
</evidence>
<keyword evidence="1" id="KW-0805">Transcription regulation</keyword>
<sequence length="121" mass="13729">MEEKQLPHNHGQRIEHSLDEMPATQEFQAVSDIFRQLGDSSRTRIFWLLCHCEECVINISAIMGMSSPAVSHHLKLLKASGLIVSRREGKEVYYKAADTQAAQLLHHMIEKMVEITCPTLS</sequence>
<evidence type="ECO:0000313" key="5">
    <source>
        <dbReference type="EMBL" id="MBB5264763.1"/>
    </source>
</evidence>
<dbReference type="NCBIfam" id="NF033788">
    <property type="entry name" value="HTH_metalloreg"/>
    <property type="match status" value="1"/>
</dbReference>
<keyword evidence="3" id="KW-0804">Transcription</keyword>
<dbReference type="PANTHER" id="PTHR43132">
    <property type="entry name" value="ARSENICAL RESISTANCE OPERON REPRESSOR ARSR-RELATED"/>
    <property type="match status" value="1"/>
</dbReference>
<dbReference type="Pfam" id="PF01022">
    <property type="entry name" value="HTH_5"/>
    <property type="match status" value="1"/>
</dbReference>
<dbReference type="InterPro" id="IPR051011">
    <property type="entry name" value="Metal_resp_trans_reg"/>
</dbReference>
<dbReference type="Proteomes" id="UP000543642">
    <property type="component" value="Unassembled WGS sequence"/>
</dbReference>